<dbReference type="Proteomes" id="UP001178148">
    <property type="component" value="Unassembled WGS sequence"/>
</dbReference>
<dbReference type="Pfam" id="PF14316">
    <property type="entry name" value="DUF4381"/>
    <property type="match status" value="1"/>
</dbReference>
<evidence type="ECO:0000313" key="3">
    <source>
        <dbReference type="Proteomes" id="UP001178148"/>
    </source>
</evidence>
<name>A0AA90SSW4_9GAMM</name>
<organism evidence="2 3">
    <name type="scientific">Candidatus Endonucleibacter bathymodioli</name>
    <dbReference type="NCBI Taxonomy" id="539814"/>
    <lineage>
        <taxon>Bacteria</taxon>
        <taxon>Pseudomonadati</taxon>
        <taxon>Pseudomonadota</taxon>
        <taxon>Gammaproteobacteria</taxon>
        <taxon>Oceanospirillales</taxon>
        <taxon>Endozoicomonadaceae</taxon>
        <taxon>Candidatus Endonucleibacter</taxon>
    </lineage>
</organism>
<dbReference type="AlphaFoldDB" id="A0AA90SSW4"/>
<accession>A0AA90SSW4</accession>
<gene>
    <name evidence="2" type="ORF">QS748_07275</name>
</gene>
<protein>
    <submittedName>
        <fullName evidence="2">DUF4381 domain-containing protein</fullName>
    </submittedName>
</protein>
<dbReference type="EMBL" id="JASXSV010000009">
    <property type="protein sequence ID" value="MDP0588990.1"/>
    <property type="molecule type" value="Genomic_DNA"/>
</dbReference>
<comment type="caution">
    <text evidence="2">The sequence shown here is derived from an EMBL/GenBank/DDBJ whole genome shotgun (WGS) entry which is preliminary data.</text>
</comment>
<evidence type="ECO:0000313" key="2">
    <source>
        <dbReference type="EMBL" id="MDP0588990.1"/>
    </source>
</evidence>
<keyword evidence="1" id="KW-0812">Transmembrane</keyword>
<evidence type="ECO:0000256" key="1">
    <source>
        <dbReference type="SAM" id="Phobius"/>
    </source>
</evidence>
<sequence>MDQQTFLEQLRPNQLPDAIGYWPPAAGWWFVAGSLMAIILLVLMVIVNHRRKNRYRRTGLKQAKRVFHNYTNHGNNRLFAHDCNRLLKKVALHIFPRQDIASLNGKEWLDFLYRSSGNEEFKSVTAEALGANRFKPDQEPDVTQLHPLTISWIKKHHA</sequence>
<keyword evidence="3" id="KW-1185">Reference proteome</keyword>
<keyword evidence="1" id="KW-1133">Transmembrane helix</keyword>
<dbReference type="InterPro" id="IPR025489">
    <property type="entry name" value="DUF4381"/>
</dbReference>
<reference evidence="2 3" key="1">
    <citation type="journal article" date="2023" name="bioRxiv">
        <title>An intranuclear bacterial parasite of deep-sea mussels expresses apoptosis inhibitors acquired from its host.</title>
        <authorList>
            <person name="Gonzalez Porras M.A."/>
            <person name="Assie A."/>
            <person name="Tietjen M."/>
            <person name="Violette M."/>
            <person name="Kleiner M."/>
            <person name="Gruber-Vodicka H."/>
            <person name="Dubilier N."/>
            <person name="Leisch N."/>
        </authorList>
    </citation>
    <scope>NUCLEOTIDE SEQUENCE [LARGE SCALE GENOMIC DNA]</scope>
    <source>
        <strain evidence="2">IAP13</strain>
    </source>
</reference>
<proteinExistence type="predicted"/>
<feature type="transmembrane region" description="Helical" evidence="1">
    <location>
        <begin position="26"/>
        <end position="47"/>
    </location>
</feature>
<keyword evidence="1" id="KW-0472">Membrane</keyword>